<proteinExistence type="predicted"/>
<dbReference type="Proteomes" id="UP000319578">
    <property type="component" value="Unassembled WGS sequence"/>
</dbReference>
<evidence type="ECO:0000313" key="1">
    <source>
        <dbReference type="EMBL" id="GED68421.1"/>
    </source>
</evidence>
<gene>
    <name evidence="1" type="ORF">BRE01_21230</name>
</gene>
<name>A0ABQ0TKN8_9BACL</name>
<evidence type="ECO:0000313" key="2">
    <source>
        <dbReference type="Proteomes" id="UP000319578"/>
    </source>
</evidence>
<sequence>MICFVKTDNSENRSQETSSLLAHDELVFCVGIKANARLMILKCKVIVWISPLSFTERNKGNIVFLQTEFVSFQIESRTLEIKYRWRVEHPEDETGTAT</sequence>
<comment type="caution">
    <text evidence="1">The sequence shown here is derived from an EMBL/GenBank/DDBJ whole genome shotgun (WGS) entry which is preliminary data.</text>
</comment>
<dbReference type="EMBL" id="BJON01000008">
    <property type="protein sequence ID" value="GED68421.1"/>
    <property type="molecule type" value="Genomic_DNA"/>
</dbReference>
<reference evidence="1 2" key="1">
    <citation type="submission" date="2019-06" db="EMBL/GenBank/DDBJ databases">
        <title>Whole genome shotgun sequence of Brevibacillus reuszeri NBRC 15719.</title>
        <authorList>
            <person name="Hosoyama A."/>
            <person name="Uohara A."/>
            <person name="Ohji S."/>
            <person name="Ichikawa N."/>
        </authorList>
    </citation>
    <scope>NUCLEOTIDE SEQUENCE [LARGE SCALE GENOMIC DNA]</scope>
    <source>
        <strain evidence="1 2">NBRC 15719</strain>
    </source>
</reference>
<keyword evidence="2" id="KW-1185">Reference proteome</keyword>
<accession>A0ABQ0TKN8</accession>
<organism evidence="1 2">
    <name type="scientific">Brevibacillus reuszeri</name>
    <dbReference type="NCBI Taxonomy" id="54915"/>
    <lineage>
        <taxon>Bacteria</taxon>
        <taxon>Bacillati</taxon>
        <taxon>Bacillota</taxon>
        <taxon>Bacilli</taxon>
        <taxon>Bacillales</taxon>
        <taxon>Paenibacillaceae</taxon>
        <taxon>Brevibacillus</taxon>
    </lineage>
</organism>
<protein>
    <submittedName>
        <fullName evidence="1">Uncharacterized protein</fullName>
    </submittedName>
</protein>